<organism evidence="2 3">
    <name type="scientific">Cercopithifilaria johnstoni</name>
    <dbReference type="NCBI Taxonomy" id="2874296"/>
    <lineage>
        <taxon>Eukaryota</taxon>
        <taxon>Metazoa</taxon>
        <taxon>Ecdysozoa</taxon>
        <taxon>Nematoda</taxon>
        <taxon>Chromadorea</taxon>
        <taxon>Rhabditida</taxon>
        <taxon>Spirurina</taxon>
        <taxon>Spiruromorpha</taxon>
        <taxon>Filarioidea</taxon>
        <taxon>Onchocercidae</taxon>
        <taxon>Cercopithifilaria</taxon>
    </lineage>
</organism>
<dbReference type="Proteomes" id="UP000746747">
    <property type="component" value="Unassembled WGS sequence"/>
</dbReference>
<reference evidence="2" key="1">
    <citation type="submission" date="2021-09" db="EMBL/GenBank/DDBJ databases">
        <authorList>
            <consortium name="Pathogen Informatics"/>
        </authorList>
    </citation>
    <scope>NUCLEOTIDE SEQUENCE</scope>
</reference>
<evidence type="ECO:0000313" key="3">
    <source>
        <dbReference type="Proteomes" id="UP000746747"/>
    </source>
</evidence>
<dbReference type="OrthoDB" id="10554451at2759"/>
<accession>A0A8J2Q5B9</accession>
<keyword evidence="3" id="KW-1185">Reference proteome</keyword>
<dbReference type="EMBL" id="CAKAEH010001489">
    <property type="protein sequence ID" value="CAG9536816.1"/>
    <property type="molecule type" value="Genomic_DNA"/>
</dbReference>
<dbReference type="AlphaFoldDB" id="A0A8J2Q5B9"/>
<evidence type="ECO:0000256" key="1">
    <source>
        <dbReference type="SAM" id="MobiDB-lite"/>
    </source>
</evidence>
<protein>
    <submittedName>
        <fullName evidence="2">Uncharacterized protein</fullName>
    </submittedName>
</protein>
<gene>
    <name evidence="2" type="ORF">CJOHNSTONI_LOCUS6696</name>
</gene>
<feature type="region of interest" description="Disordered" evidence="1">
    <location>
        <begin position="1"/>
        <end position="23"/>
    </location>
</feature>
<evidence type="ECO:0000313" key="2">
    <source>
        <dbReference type="EMBL" id="CAG9536816.1"/>
    </source>
</evidence>
<proteinExistence type="predicted"/>
<sequence length="100" mass="11092">MKDNSLNSPKPKMKLSPRKSEDQVENLKNISFESDHTKPPSSLSLSLGNGERKAAVKGWRDGLGLLYRIGNNKPTMTFRYRSESSIALDIVLFLPSAVSV</sequence>
<comment type="caution">
    <text evidence="2">The sequence shown here is derived from an EMBL/GenBank/DDBJ whole genome shotgun (WGS) entry which is preliminary data.</text>
</comment>
<name>A0A8J2Q5B9_9BILA</name>